<dbReference type="InterPro" id="IPR023213">
    <property type="entry name" value="CAT-like_dom_sf"/>
</dbReference>
<evidence type="ECO:0000313" key="2">
    <source>
        <dbReference type="EMBL" id="MBK3496985.1"/>
    </source>
</evidence>
<dbReference type="SUPFAM" id="SSF52777">
    <property type="entry name" value="CoA-dependent acyltransferases"/>
    <property type="match status" value="1"/>
</dbReference>
<organism evidence="2 3">
    <name type="scientific">Viridibacillus soli</name>
    <dbReference type="NCBI Taxonomy" id="2798301"/>
    <lineage>
        <taxon>Bacteria</taxon>
        <taxon>Bacillati</taxon>
        <taxon>Bacillota</taxon>
        <taxon>Bacilli</taxon>
        <taxon>Bacillales</taxon>
        <taxon>Caryophanaceae</taxon>
        <taxon>Viridibacillus</taxon>
    </lineage>
</organism>
<evidence type="ECO:0000259" key="1">
    <source>
        <dbReference type="Pfam" id="PF00668"/>
    </source>
</evidence>
<name>A0ABS1HC12_9BACL</name>
<gene>
    <name evidence="2" type="ORF">JFL43_19400</name>
</gene>
<keyword evidence="3" id="KW-1185">Reference proteome</keyword>
<dbReference type="RefSeq" id="WP_200750293.1">
    <property type="nucleotide sequence ID" value="NZ_JAEOAH010000045.1"/>
</dbReference>
<comment type="caution">
    <text evidence="2">The sequence shown here is derived from an EMBL/GenBank/DDBJ whole genome shotgun (WGS) entry which is preliminary data.</text>
</comment>
<accession>A0ABS1HC12</accession>
<proteinExistence type="predicted"/>
<reference evidence="2 3" key="1">
    <citation type="submission" date="2020-12" db="EMBL/GenBank/DDBJ databases">
        <title>YIM B01967 draft genome.</title>
        <authorList>
            <person name="Yan X."/>
        </authorList>
    </citation>
    <scope>NUCLEOTIDE SEQUENCE [LARGE SCALE GENOMIC DNA]</scope>
    <source>
        <strain evidence="2 3">YIM B01967</strain>
    </source>
</reference>
<dbReference type="Pfam" id="PF00668">
    <property type="entry name" value="Condensation"/>
    <property type="match status" value="1"/>
</dbReference>
<feature type="domain" description="Condensation" evidence="1">
    <location>
        <begin position="13"/>
        <end position="74"/>
    </location>
</feature>
<dbReference type="EMBL" id="JAEOAH010000045">
    <property type="protein sequence ID" value="MBK3496985.1"/>
    <property type="molecule type" value="Genomic_DNA"/>
</dbReference>
<dbReference type="InterPro" id="IPR001242">
    <property type="entry name" value="Condensation_dom"/>
</dbReference>
<dbReference type="Gene3D" id="3.30.559.10">
    <property type="entry name" value="Chloramphenicol acetyltransferase-like domain"/>
    <property type="match status" value="1"/>
</dbReference>
<dbReference type="Proteomes" id="UP000618943">
    <property type="component" value="Unassembled WGS sequence"/>
</dbReference>
<evidence type="ECO:0000313" key="3">
    <source>
        <dbReference type="Proteomes" id="UP000618943"/>
    </source>
</evidence>
<sequence>MINNKILSKDNIQEILSLSPTQQGLLFKYQMDPKSSEYMEQVVLKIKGDITDKEIERVWHHLISTYDGLRSIYKWEK</sequence>
<protein>
    <recommendedName>
        <fullName evidence="1">Condensation domain-containing protein</fullName>
    </recommendedName>
</protein>